<keyword evidence="5" id="KW-0464">Manganese</keyword>
<name>A0AA90TF79_9HELI</name>
<keyword evidence="2" id="KW-0997">Cell inner membrane</keyword>
<dbReference type="PANTHER" id="PTHR34990:SF2">
    <property type="entry name" value="BLL8164 PROTEIN"/>
    <property type="match status" value="1"/>
</dbReference>
<dbReference type="RefSeq" id="WP_305517235.1">
    <property type="nucleotide sequence ID" value="NZ_JAUPEV010000008.1"/>
</dbReference>
<evidence type="ECO:0000259" key="6">
    <source>
        <dbReference type="Pfam" id="PF00149"/>
    </source>
</evidence>
<protein>
    <submittedName>
        <fullName evidence="8">Metallophosphoesterase</fullName>
    </submittedName>
</protein>
<comment type="caution">
    <text evidence="8">The sequence shown here is derived from an EMBL/GenBank/DDBJ whole genome shotgun (WGS) entry which is preliminary data.</text>
</comment>
<dbReference type="AlphaFoldDB" id="A0AA90TF79"/>
<evidence type="ECO:0000256" key="2">
    <source>
        <dbReference type="ARBA" id="ARBA00022519"/>
    </source>
</evidence>
<sequence length="247" mass="28830">MKNISTYPEIKDDAFFISDSHYIRGDNTLPQLLEKLIASPPVQVFFMGDIFHLLIGHIPSSRKENAFLLQLINELSEKCEVFYFEGNHDFGIDSFLLPKVKIYPRSLQPASFCYKQKHFLLAHGDIFLTTTYNAYIQALTNPFCLSILKILDGLSLGFIYKFISKKIYKKPILRFKLNDKDFEKFANNRIDKYLNFIKKHRFEPIEGIIEGHFHIGKNFQNYFSLPSFYCEKSGFVIQSSKYNGMDI</sequence>
<dbReference type="Pfam" id="PF00149">
    <property type="entry name" value="Metallophos"/>
    <property type="match status" value="1"/>
</dbReference>
<dbReference type="InterPro" id="IPR004843">
    <property type="entry name" value="Calcineurin-like_PHP"/>
</dbReference>
<dbReference type="PANTHER" id="PTHR34990">
    <property type="entry name" value="UDP-2,3-DIACYLGLUCOSAMINE HYDROLASE-RELATED"/>
    <property type="match status" value="1"/>
</dbReference>
<reference evidence="8 10" key="1">
    <citation type="submission" date="2023-07" db="EMBL/GenBank/DDBJ databases">
        <title>Unpublished Manusciprt.</title>
        <authorList>
            <person name="Aydin F."/>
            <person name="Tarhane S."/>
            <person name="Saticioglu I.B."/>
            <person name="Karakaya E."/>
            <person name="Abay S."/>
            <person name="Guran O."/>
            <person name="Bozkurt E."/>
            <person name="Uzum N."/>
            <person name="Olgun K."/>
            <person name="Jablonski D."/>
        </authorList>
    </citation>
    <scope>NUCLEOTIDE SEQUENCE</scope>
    <source>
        <strain evidence="10">faydin-H75</strain>
        <strain evidence="8">Faydin-H76</strain>
    </source>
</reference>
<accession>A0AA90TF79</accession>
<evidence type="ECO:0000313" key="7">
    <source>
        <dbReference type="EMBL" id="MDO7253391.1"/>
    </source>
</evidence>
<proteinExistence type="predicted"/>
<evidence type="ECO:0000256" key="1">
    <source>
        <dbReference type="ARBA" id="ARBA00022475"/>
    </source>
</evidence>
<keyword evidence="10" id="KW-1185">Reference proteome</keyword>
<keyword evidence="3" id="KW-0479">Metal-binding</keyword>
<keyword evidence="4" id="KW-0472">Membrane</keyword>
<dbReference type="Proteomes" id="UP001240777">
    <property type="component" value="Unassembled WGS sequence"/>
</dbReference>
<organism evidence="8 9">
    <name type="scientific">Helicobacter cappadocius</name>
    <dbReference type="NCBI Taxonomy" id="3063998"/>
    <lineage>
        <taxon>Bacteria</taxon>
        <taxon>Pseudomonadati</taxon>
        <taxon>Campylobacterota</taxon>
        <taxon>Epsilonproteobacteria</taxon>
        <taxon>Campylobacterales</taxon>
        <taxon>Helicobacteraceae</taxon>
        <taxon>Helicobacter</taxon>
    </lineage>
</organism>
<dbReference type="InterPro" id="IPR029052">
    <property type="entry name" value="Metallo-depent_PP-like"/>
</dbReference>
<reference evidence="7 9" key="3">
    <citation type="journal article" date="2024" name="Syst. Appl. Microbiol.">
        <title>Helicobacter cappadocius sp. nov., from lizards: The first psychrotrophic Helicobacter species.</title>
        <authorList>
            <person name="Aydin F."/>
            <person name="Tarhane S."/>
            <person name="Karakaya E."/>
            <person name="Abay S."/>
            <person name="Kayman T."/>
            <person name="Guran O."/>
            <person name="Bozkurt E."/>
            <person name="Uzum N."/>
            <person name="Avci A."/>
            <person name="Olgun K."/>
            <person name="Jablonski D."/>
            <person name="Guran C."/>
            <person name="Burcin Saticioglu I."/>
        </authorList>
    </citation>
    <scope>NUCLEOTIDE SEQUENCE [LARGE SCALE GENOMIC DNA]</scope>
    <source>
        <strain evidence="7">Faydin-H75</strain>
        <strain evidence="9">faydin-H76</strain>
    </source>
</reference>
<evidence type="ECO:0000256" key="3">
    <source>
        <dbReference type="ARBA" id="ARBA00022723"/>
    </source>
</evidence>
<dbReference type="Gene3D" id="3.60.21.10">
    <property type="match status" value="1"/>
</dbReference>
<dbReference type="InterPro" id="IPR043461">
    <property type="entry name" value="LpxH-like"/>
</dbReference>
<feature type="domain" description="Calcineurin-like phosphoesterase" evidence="6">
    <location>
        <begin position="16"/>
        <end position="135"/>
    </location>
</feature>
<dbReference type="SUPFAM" id="SSF56300">
    <property type="entry name" value="Metallo-dependent phosphatases"/>
    <property type="match status" value="1"/>
</dbReference>
<evidence type="ECO:0000313" key="8">
    <source>
        <dbReference type="EMBL" id="MDP2539345.1"/>
    </source>
</evidence>
<gene>
    <name evidence="7" type="ORF">Q5I04_05650</name>
    <name evidence="8" type="ORF">Q5I06_06115</name>
</gene>
<dbReference type="Proteomes" id="UP001177258">
    <property type="component" value="Unassembled WGS sequence"/>
</dbReference>
<reference evidence="7" key="2">
    <citation type="submission" date="2023-07" db="EMBL/GenBank/DDBJ databases">
        <authorList>
            <person name="Aydin F."/>
            <person name="Tarhane S."/>
            <person name="Saticioglu I.B."/>
            <person name="Karakaya E."/>
            <person name="Abay S."/>
            <person name="Guran O."/>
            <person name="Bozkurt E."/>
            <person name="Uzum N."/>
            <person name="Olgun K."/>
            <person name="Jablonski D."/>
        </authorList>
    </citation>
    <scope>NUCLEOTIDE SEQUENCE</scope>
    <source>
        <strain evidence="7">Faydin-H75</strain>
    </source>
</reference>
<evidence type="ECO:0000256" key="4">
    <source>
        <dbReference type="ARBA" id="ARBA00023136"/>
    </source>
</evidence>
<evidence type="ECO:0000313" key="10">
    <source>
        <dbReference type="Proteomes" id="UP001240777"/>
    </source>
</evidence>
<dbReference type="GO" id="GO:0046872">
    <property type="term" value="F:metal ion binding"/>
    <property type="evidence" value="ECO:0007669"/>
    <property type="project" value="UniProtKB-KW"/>
</dbReference>
<keyword evidence="1" id="KW-1003">Cell membrane</keyword>
<dbReference type="GO" id="GO:0008758">
    <property type="term" value="F:UDP-2,3-diacylglucosamine hydrolase activity"/>
    <property type="evidence" value="ECO:0007669"/>
    <property type="project" value="TreeGrafter"/>
</dbReference>
<evidence type="ECO:0000256" key="5">
    <source>
        <dbReference type="ARBA" id="ARBA00023211"/>
    </source>
</evidence>
<dbReference type="GO" id="GO:0009245">
    <property type="term" value="P:lipid A biosynthetic process"/>
    <property type="evidence" value="ECO:0007669"/>
    <property type="project" value="TreeGrafter"/>
</dbReference>
<dbReference type="EMBL" id="JAUPEV010000008">
    <property type="protein sequence ID" value="MDO7253391.1"/>
    <property type="molecule type" value="Genomic_DNA"/>
</dbReference>
<dbReference type="GO" id="GO:0016020">
    <property type="term" value="C:membrane"/>
    <property type="evidence" value="ECO:0007669"/>
    <property type="project" value="GOC"/>
</dbReference>
<evidence type="ECO:0000313" key="9">
    <source>
        <dbReference type="Proteomes" id="UP001177258"/>
    </source>
</evidence>
<dbReference type="EMBL" id="JAUYZK010000008">
    <property type="protein sequence ID" value="MDP2539345.1"/>
    <property type="molecule type" value="Genomic_DNA"/>
</dbReference>